<dbReference type="Gene3D" id="2.60.40.1220">
    <property type="match status" value="1"/>
</dbReference>
<reference evidence="7 8" key="1">
    <citation type="journal article" date="2019" name="Int. J. Syst. Evol. Microbiol.">
        <title>The Global Catalogue of Microorganisms (GCM) 10K type strain sequencing project: providing services to taxonomists for standard genome sequencing and annotation.</title>
        <authorList>
            <consortium name="The Broad Institute Genomics Platform"/>
            <consortium name="The Broad Institute Genome Sequencing Center for Infectious Disease"/>
            <person name="Wu L."/>
            <person name="Ma J."/>
        </authorList>
    </citation>
    <scope>NUCLEOTIDE SEQUENCE [LARGE SCALE GENOMIC DNA]</scope>
    <source>
        <strain evidence="7 8">JCM 14942</strain>
    </source>
</reference>
<keyword evidence="4" id="KW-0812">Transmembrane</keyword>
<protein>
    <recommendedName>
        <fullName evidence="6">CopC domain-containing protein</fullName>
    </recommendedName>
</protein>
<dbReference type="InterPro" id="IPR014755">
    <property type="entry name" value="Cu-Rt/internalin_Ig-like"/>
</dbReference>
<evidence type="ECO:0000256" key="2">
    <source>
        <dbReference type="ARBA" id="ARBA00023008"/>
    </source>
</evidence>
<feature type="region of interest" description="Disordered" evidence="3">
    <location>
        <begin position="105"/>
        <end position="147"/>
    </location>
</feature>
<keyword evidence="1 5" id="KW-0732">Signal</keyword>
<evidence type="ECO:0000313" key="8">
    <source>
        <dbReference type="Proteomes" id="UP001500842"/>
    </source>
</evidence>
<sequence>MLGVLFGVLVLALSPAAAHTDLIASDPGSGALLREPPARLTLTFNEPMDPRLAVVALTVGKREPARLDVAAGADAVDLVATVPAEMADGGRWRATFRVTSADGHPVQGDLEFSVEPPPDVAADEPQAETQAGPRPAPEPAASEEGGPGLAVIAGVVGGGGLFLALLLLAARYLRVEES</sequence>
<evidence type="ECO:0000256" key="4">
    <source>
        <dbReference type="SAM" id="Phobius"/>
    </source>
</evidence>
<evidence type="ECO:0000256" key="5">
    <source>
        <dbReference type="SAM" id="SignalP"/>
    </source>
</evidence>
<organism evidence="7 8">
    <name type="scientific">Nocardioides humi</name>
    <dbReference type="NCBI Taxonomy" id="449461"/>
    <lineage>
        <taxon>Bacteria</taxon>
        <taxon>Bacillati</taxon>
        <taxon>Actinomycetota</taxon>
        <taxon>Actinomycetes</taxon>
        <taxon>Propionibacteriales</taxon>
        <taxon>Nocardioidaceae</taxon>
        <taxon>Nocardioides</taxon>
    </lineage>
</organism>
<feature type="signal peptide" evidence="5">
    <location>
        <begin position="1"/>
        <end position="20"/>
    </location>
</feature>
<dbReference type="SUPFAM" id="SSF81296">
    <property type="entry name" value="E set domains"/>
    <property type="match status" value="1"/>
</dbReference>
<keyword evidence="8" id="KW-1185">Reference proteome</keyword>
<gene>
    <name evidence="7" type="ORF">GCM10009788_16190</name>
</gene>
<dbReference type="InterPro" id="IPR014756">
    <property type="entry name" value="Ig_E-set"/>
</dbReference>
<feature type="chain" id="PRO_5046294303" description="CopC domain-containing protein" evidence="5">
    <location>
        <begin position="21"/>
        <end position="178"/>
    </location>
</feature>
<comment type="caution">
    <text evidence="7">The sequence shown here is derived from an EMBL/GenBank/DDBJ whole genome shotgun (WGS) entry which is preliminary data.</text>
</comment>
<feature type="transmembrane region" description="Helical" evidence="4">
    <location>
        <begin position="149"/>
        <end position="173"/>
    </location>
</feature>
<feature type="domain" description="CopC" evidence="6">
    <location>
        <begin position="19"/>
        <end position="114"/>
    </location>
</feature>
<evidence type="ECO:0000313" key="7">
    <source>
        <dbReference type="EMBL" id="GAA1512395.1"/>
    </source>
</evidence>
<accession>A0ABN2A6C7</accession>
<name>A0ABN2A6C7_9ACTN</name>
<evidence type="ECO:0000259" key="6">
    <source>
        <dbReference type="Pfam" id="PF04234"/>
    </source>
</evidence>
<dbReference type="InterPro" id="IPR007348">
    <property type="entry name" value="CopC_dom"/>
</dbReference>
<evidence type="ECO:0000256" key="3">
    <source>
        <dbReference type="SAM" id="MobiDB-lite"/>
    </source>
</evidence>
<keyword evidence="2" id="KW-0186">Copper</keyword>
<dbReference type="RefSeq" id="WP_181410972.1">
    <property type="nucleotide sequence ID" value="NZ_BAAAOR010000013.1"/>
</dbReference>
<evidence type="ECO:0000256" key="1">
    <source>
        <dbReference type="ARBA" id="ARBA00022729"/>
    </source>
</evidence>
<dbReference type="Pfam" id="PF04234">
    <property type="entry name" value="CopC"/>
    <property type="match status" value="1"/>
</dbReference>
<keyword evidence="4" id="KW-0472">Membrane</keyword>
<proteinExistence type="predicted"/>
<keyword evidence="4" id="KW-1133">Transmembrane helix</keyword>
<dbReference type="Proteomes" id="UP001500842">
    <property type="component" value="Unassembled WGS sequence"/>
</dbReference>
<dbReference type="EMBL" id="BAAAOR010000013">
    <property type="protein sequence ID" value="GAA1512395.1"/>
    <property type="molecule type" value="Genomic_DNA"/>
</dbReference>